<accession>A0A0W0VID3</accession>
<keyword evidence="1" id="KW-0812">Transmembrane</keyword>
<name>A0A0W0VID3_9GAMM</name>
<evidence type="ECO:0000313" key="2">
    <source>
        <dbReference type="EMBL" id="KTD19803.1"/>
    </source>
</evidence>
<reference evidence="2 3" key="1">
    <citation type="submission" date="2015-11" db="EMBL/GenBank/DDBJ databases">
        <title>Genomic analysis of 38 Legionella species identifies large and diverse effector repertoires.</title>
        <authorList>
            <person name="Burstein D."/>
            <person name="Amaro F."/>
            <person name="Zusman T."/>
            <person name="Lifshitz Z."/>
            <person name="Cohen O."/>
            <person name="Gilbert J.A."/>
            <person name="Pupko T."/>
            <person name="Shuman H.A."/>
            <person name="Segal G."/>
        </authorList>
    </citation>
    <scope>NUCLEOTIDE SEQUENCE [LARGE SCALE GENOMIC DNA]</scope>
    <source>
        <strain evidence="2 3">ATCC 49505</strain>
    </source>
</reference>
<organism evidence="2 3">
    <name type="scientific">Legionella londiniensis</name>
    <dbReference type="NCBI Taxonomy" id="45068"/>
    <lineage>
        <taxon>Bacteria</taxon>
        <taxon>Pseudomonadati</taxon>
        <taxon>Pseudomonadota</taxon>
        <taxon>Gammaproteobacteria</taxon>
        <taxon>Legionellales</taxon>
        <taxon>Legionellaceae</taxon>
        <taxon>Legionella</taxon>
    </lineage>
</organism>
<evidence type="ECO:0000256" key="1">
    <source>
        <dbReference type="SAM" id="Phobius"/>
    </source>
</evidence>
<dbReference type="AlphaFoldDB" id="A0A0W0VID3"/>
<dbReference type="PATRIC" id="fig|45068.5.peg.2147"/>
<proteinExistence type="predicted"/>
<dbReference type="Proteomes" id="UP000054997">
    <property type="component" value="Unassembled WGS sequence"/>
</dbReference>
<comment type="caution">
    <text evidence="2">The sequence shown here is derived from an EMBL/GenBank/DDBJ whole genome shotgun (WGS) entry which is preliminary data.</text>
</comment>
<keyword evidence="1" id="KW-0472">Membrane</keyword>
<feature type="transmembrane region" description="Helical" evidence="1">
    <location>
        <begin position="28"/>
        <end position="50"/>
    </location>
</feature>
<dbReference type="RefSeq" id="WP_058529943.1">
    <property type="nucleotide sequence ID" value="NZ_CAAAHZ010000001.1"/>
</dbReference>
<dbReference type="OrthoDB" id="283083at2"/>
<dbReference type="Pfam" id="PF14316">
    <property type="entry name" value="DUF4381"/>
    <property type="match status" value="1"/>
</dbReference>
<dbReference type="EMBL" id="LNYK01000033">
    <property type="protein sequence ID" value="KTD19803.1"/>
    <property type="molecule type" value="Genomic_DNA"/>
</dbReference>
<keyword evidence="1" id="KW-1133">Transmembrane helix</keyword>
<evidence type="ECO:0008006" key="4">
    <source>
        <dbReference type="Google" id="ProtNLM"/>
    </source>
</evidence>
<protein>
    <recommendedName>
        <fullName evidence="4">DUF4381 domain-containing protein</fullName>
    </recommendedName>
</protein>
<keyword evidence="3" id="KW-1185">Reference proteome</keyword>
<dbReference type="InterPro" id="IPR025489">
    <property type="entry name" value="DUF4381"/>
</dbReference>
<sequence>MANSEALTHLRDIHLPPPVGWWPLAPGWYVLALILLLMLFFFLICLYRAYCYGQAKRQALKLLAKYKKLHQEEQNSQLTSARISELLRRVALVYYPRSQVASLKGDDWLSFLQSTAKQVDFNEVREELLILPYQARQERDLEGLFKAAEIWIRQRRKPCLN</sequence>
<evidence type="ECO:0000313" key="3">
    <source>
        <dbReference type="Proteomes" id="UP000054997"/>
    </source>
</evidence>
<gene>
    <name evidence="2" type="ORF">Llon_1975</name>
</gene>
<dbReference type="STRING" id="45068.Llon_1975"/>